<evidence type="ECO:0000313" key="2">
    <source>
        <dbReference type="Proteomes" id="UP000304953"/>
    </source>
</evidence>
<proteinExistence type="predicted"/>
<dbReference type="Proteomes" id="UP000304953">
    <property type="component" value="Unassembled WGS sequence"/>
</dbReference>
<accession>A0AC61RYI0</accession>
<comment type="caution">
    <text evidence="1">The sequence shown here is derived from an EMBL/GenBank/DDBJ whole genome shotgun (WGS) entry which is preliminary data.</text>
</comment>
<evidence type="ECO:0000313" key="1">
    <source>
        <dbReference type="EMBL" id="TGY96999.1"/>
    </source>
</evidence>
<sequence length="125" mass="14097">MRMENVKILICDDSVLARKQLKDIIKKCGYDNFIEASNGQEAFELYKEHQPDLSFLDIVMPVKDGVEAIRDIRSFDPKAYIVVVSSVGTQTQLKNAILEGARDFVQKPFSSSAIAEILKGRFEGR</sequence>
<protein>
    <submittedName>
        <fullName evidence="1">Response regulator</fullName>
    </submittedName>
</protein>
<keyword evidence="2" id="KW-1185">Reference proteome</keyword>
<dbReference type="EMBL" id="SRYA01000011">
    <property type="protein sequence ID" value="TGY96999.1"/>
    <property type="molecule type" value="Genomic_DNA"/>
</dbReference>
<gene>
    <name evidence="1" type="ORF">E5329_07195</name>
</gene>
<organism evidence="1 2">
    <name type="scientific">Petralouisia muris</name>
    <dbReference type="NCBI Taxonomy" id="3032872"/>
    <lineage>
        <taxon>Bacteria</taxon>
        <taxon>Bacillati</taxon>
        <taxon>Bacillota</taxon>
        <taxon>Clostridia</taxon>
        <taxon>Lachnospirales</taxon>
        <taxon>Lachnospiraceae</taxon>
        <taxon>Petralouisia</taxon>
    </lineage>
</organism>
<reference evidence="1" key="1">
    <citation type="submission" date="2019-04" db="EMBL/GenBank/DDBJ databases">
        <title>Microbes associate with the intestines of laboratory mice.</title>
        <authorList>
            <person name="Navarre W."/>
            <person name="Wong E."/>
            <person name="Huang K."/>
            <person name="Tropini C."/>
            <person name="Ng K."/>
            <person name="Yu B."/>
        </authorList>
    </citation>
    <scope>NUCLEOTIDE SEQUENCE</scope>
    <source>
        <strain evidence="1">NM01_1-7b</strain>
    </source>
</reference>
<name>A0AC61RYI0_9FIRM</name>